<dbReference type="SMART" id="SM00642">
    <property type="entry name" value="Aamy"/>
    <property type="match status" value="1"/>
</dbReference>
<evidence type="ECO:0000256" key="11">
    <source>
        <dbReference type="ARBA" id="ARBA00033284"/>
    </source>
</evidence>
<dbReference type="PANTHER" id="PTHR43651:SF11">
    <property type="entry name" value="MALTO-OLIGOSYLTREHALOSE TREHALOHYDROLASE"/>
    <property type="match status" value="1"/>
</dbReference>
<dbReference type="InterPro" id="IPR022567">
    <property type="entry name" value="DUF3459"/>
</dbReference>
<dbReference type="GO" id="GO:0005737">
    <property type="term" value="C:cytoplasm"/>
    <property type="evidence" value="ECO:0007669"/>
    <property type="project" value="UniProtKB-SubCell"/>
</dbReference>
<evidence type="ECO:0000256" key="2">
    <source>
        <dbReference type="ARBA" id="ARBA00005199"/>
    </source>
</evidence>
<evidence type="ECO:0000256" key="9">
    <source>
        <dbReference type="ARBA" id="ARBA00023295"/>
    </source>
</evidence>
<dbReference type="InterPro" id="IPR006047">
    <property type="entry name" value="GH13_cat_dom"/>
</dbReference>
<dbReference type="NCBIfam" id="TIGR02402">
    <property type="entry name" value="trehalose_TreZ"/>
    <property type="match status" value="1"/>
</dbReference>
<comment type="catalytic activity">
    <reaction evidence="12 14">
        <text>hydrolysis of (1-&gt;4)-alpha-D-glucosidic linkage in 4-alpha-D-[(1-&gt;4)-alpha-D-glucanosyl]n trehalose to yield trehalose and (1-&gt;4)-alpha-D-glucan.</text>
        <dbReference type="EC" id="3.2.1.141"/>
    </reaction>
</comment>
<dbReference type="EMBL" id="CP074694">
    <property type="protein sequence ID" value="QVL33525.1"/>
    <property type="molecule type" value="Genomic_DNA"/>
</dbReference>
<dbReference type="InterPro" id="IPR004193">
    <property type="entry name" value="Glyco_hydro_13_N"/>
</dbReference>
<dbReference type="Pfam" id="PF00128">
    <property type="entry name" value="Alpha-amylase"/>
    <property type="match status" value="1"/>
</dbReference>
<dbReference type="EC" id="3.2.1.141" evidence="4 13"/>
<dbReference type="InterPro" id="IPR017853">
    <property type="entry name" value="GH"/>
</dbReference>
<dbReference type="Gene3D" id="3.20.20.80">
    <property type="entry name" value="Glycosidases"/>
    <property type="match status" value="1"/>
</dbReference>
<dbReference type="GO" id="GO:0033942">
    <property type="term" value="F:4-alpha-D-(1-&gt;4)-alpha-D-glucanotrehalose trehalohydrolase activity"/>
    <property type="evidence" value="ECO:0007669"/>
    <property type="project" value="UniProtKB-EC"/>
</dbReference>
<feature type="domain" description="Glycosyl hydrolase family 13 catalytic" evidence="17">
    <location>
        <begin position="108"/>
        <end position="464"/>
    </location>
</feature>
<evidence type="ECO:0000256" key="15">
    <source>
        <dbReference type="PIRSR" id="PIRSR006337-1"/>
    </source>
</evidence>
<evidence type="ECO:0000259" key="17">
    <source>
        <dbReference type="SMART" id="SM00642"/>
    </source>
</evidence>
<dbReference type="InterPro" id="IPR014756">
    <property type="entry name" value="Ig_E-set"/>
</dbReference>
<protein>
    <recommendedName>
        <fullName evidence="5 13">Malto-oligosyltrehalose trehalohydrolase</fullName>
        <shortName evidence="14">MTHase</shortName>
        <ecNumber evidence="4 13">3.2.1.141</ecNumber>
    </recommendedName>
    <alternativeName>
        <fullName evidence="11 14">4-alpha-D-((1-&gt;4)-alpha-D-glucano)trehalose trehalohydrolase</fullName>
    </alternativeName>
    <alternativeName>
        <fullName evidence="10 14">Maltooligosyl trehalose trehalohydrolase</fullName>
    </alternativeName>
</protein>
<keyword evidence="7 14" id="KW-0378">Hydrolase</keyword>
<evidence type="ECO:0000256" key="14">
    <source>
        <dbReference type="PIRNR" id="PIRNR006337"/>
    </source>
</evidence>
<dbReference type="PANTHER" id="PTHR43651">
    <property type="entry name" value="1,4-ALPHA-GLUCAN-BRANCHING ENZYME"/>
    <property type="match status" value="1"/>
</dbReference>
<evidence type="ECO:0000256" key="3">
    <source>
        <dbReference type="ARBA" id="ARBA00008061"/>
    </source>
</evidence>
<evidence type="ECO:0000256" key="5">
    <source>
        <dbReference type="ARBA" id="ARBA00015938"/>
    </source>
</evidence>
<gene>
    <name evidence="18" type="primary">treZ</name>
    <name evidence="18" type="ORF">KIH39_06340</name>
</gene>
<dbReference type="SUPFAM" id="SSF51445">
    <property type="entry name" value="(Trans)glycosidases"/>
    <property type="match status" value="1"/>
</dbReference>
<dbReference type="KEGG" id="tsph:KIH39_06340"/>
<dbReference type="SUPFAM" id="SSF81296">
    <property type="entry name" value="E set domains"/>
    <property type="match status" value="1"/>
</dbReference>
<dbReference type="InterPro" id="IPR013783">
    <property type="entry name" value="Ig-like_fold"/>
</dbReference>
<comment type="subcellular location">
    <subcellularLocation>
        <location evidence="1 15">Cytoplasm</location>
    </subcellularLocation>
</comment>
<keyword evidence="19" id="KW-1185">Reference proteome</keyword>
<reference evidence="18" key="1">
    <citation type="submission" date="2021-05" db="EMBL/GenBank/DDBJ databases">
        <title>Complete genome sequence of the cellulolytic planctomycete Telmatocola sphagniphila SP2T and characterization of the first cellulase from planctomycetes.</title>
        <authorList>
            <person name="Rakitin A.L."/>
            <person name="Beletsky A.V."/>
            <person name="Naumoff D.G."/>
            <person name="Kulichevskaya I.S."/>
            <person name="Mardanov A.V."/>
            <person name="Ravin N.V."/>
            <person name="Dedysh S.N."/>
        </authorList>
    </citation>
    <scope>NUCLEOTIDE SEQUENCE</scope>
    <source>
        <strain evidence="18">SP2T</strain>
    </source>
</reference>
<evidence type="ECO:0000313" key="19">
    <source>
        <dbReference type="Proteomes" id="UP000676194"/>
    </source>
</evidence>
<evidence type="ECO:0000256" key="7">
    <source>
        <dbReference type="ARBA" id="ARBA00022801"/>
    </source>
</evidence>
<name>A0A8E6B7G8_9BACT</name>
<evidence type="ECO:0000256" key="6">
    <source>
        <dbReference type="ARBA" id="ARBA00022490"/>
    </source>
</evidence>
<evidence type="ECO:0000256" key="12">
    <source>
        <dbReference type="ARBA" id="ARBA00034013"/>
    </source>
</evidence>
<feature type="active site" description="Nucleophile" evidence="15">
    <location>
        <position position="255"/>
    </location>
</feature>
<organism evidence="18 19">
    <name type="scientific">Telmatocola sphagniphila</name>
    <dbReference type="NCBI Taxonomy" id="1123043"/>
    <lineage>
        <taxon>Bacteria</taxon>
        <taxon>Pseudomonadati</taxon>
        <taxon>Planctomycetota</taxon>
        <taxon>Planctomycetia</taxon>
        <taxon>Gemmatales</taxon>
        <taxon>Gemmataceae</taxon>
    </lineage>
</organism>
<comment type="similarity">
    <text evidence="3 14">Belongs to the glycosyl hydrolase 13 family.</text>
</comment>
<dbReference type="CDD" id="cd11325">
    <property type="entry name" value="AmyAc_GTHase"/>
    <property type="match status" value="1"/>
</dbReference>
<dbReference type="UniPathway" id="UPA00299"/>
<keyword evidence="8" id="KW-0119">Carbohydrate metabolism</keyword>
<comment type="pathway">
    <text evidence="2 14">Glycan biosynthesis; trehalose biosynthesis.</text>
</comment>
<dbReference type="InterPro" id="IPR044901">
    <property type="entry name" value="Trehalose_TreZ_E-set_sf"/>
</dbReference>
<dbReference type="GO" id="GO:0005992">
    <property type="term" value="P:trehalose biosynthetic process"/>
    <property type="evidence" value="ECO:0007669"/>
    <property type="project" value="UniProtKB-UniRule"/>
</dbReference>
<sequence length="613" mass="69631">MQASTGTVLFRVWAPNSKNVNLILEGSSPCEIPMQPDQNGYFQLETRLATPGSLYRYRLEDGNAYPDPASRFQPEGAHGPSQVVDGRTFKWTDEDWKGIELSNQVLYEMHIGTFTREGTWKAALKELPELAEVGITCLEVMPVNEFAGKFGWGYDGVSLYAPTRLYGTPEDFREFVNEAHRLKLGVILDVVYNHLGPDGNYLPKFSPDYFSKKHKTDWGEAINFDGENCQPVRDFFTGNAGYWIEDFHLDGLRLDATQNIYDNALPEKHILTEIGRTVRRAAQGRSTIIVSENESQHSELVRSIETGGYGLDGLWNDDFHHSASVALTGHQGAYYKDYRGEPQEFISAIKYGYLYQGQWYSWQNQKRGHAGLDLPPSAFINYLENHDQVANSGRGLRMHQMTSPGRYRAIKTVTLLGPGTPMLFQGEEFASSSPFFYFADHHNELAPLVERGRKEFLSQFRNLRDTKMKAQLAAPHNPATFERCKLNFYERFTHEAHYRLTKDLLKLRKLDLNFNSQRHMKIDGAVLGPQAFVLRYIHPEGLDRILLVNLGRDWDLQTCPEPLLAAPWKCEWELLLSTDSPSYGGSGVFHPETETGWLLAAESATLLGARRVN</sequence>
<dbReference type="Pfam" id="PF11941">
    <property type="entry name" value="DUF3459"/>
    <property type="match status" value="1"/>
</dbReference>
<evidence type="ECO:0000313" key="18">
    <source>
        <dbReference type="EMBL" id="QVL33525.1"/>
    </source>
</evidence>
<dbReference type="AlphaFoldDB" id="A0A8E6B7G8"/>
<evidence type="ECO:0000256" key="16">
    <source>
        <dbReference type="PIRSR" id="PIRSR006337-3"/>
    </source>
</evidence>
<proteinExistence type="inferred from homology"/>
<keyword evidence="9 14" id="KW-0326">Glycosidase</keyword>
<dbReference type="PIRSF" id="PIRSF006337">
    <property type="entry name" value="Trehalose_TreZ"/>
    <property type="match status" value="1"/>
</dbReference>
<keyword evidence="6" id="KW-0963">Cytoplasm</keyword>
<evidence type="ECO:0000256" key="10">
    <source>
        <dbReference type="ARBA" id="ARBA00032057"/>
    </source>
</evidence>
<dbReference type="CDD" id="cd02853">
    <property type="entry name" value="E_set_MTHase_like_N"/>
    <property type="match status" value="1"/>
</dbReference>
<dbReference type="InterPro" id="IPR012768">
    <property type="entry name" value="Trehalose_TreZ"/>
</dbReference>
<feature type="active site" description="Proton donor" evidence="15">
    <location>
        <position position="292"/>
    </location>
</feature>
<evidence type="ECO:0000256" key="1">
    <source>
        <dbReference type="ARBA" id="ARBA00004496"/>
    </source>
</evidence>
<feature type="site" description="Transition state stabilizer" evidence="16">
    <location>
        <position position="387"/>
    </location>
</feature>
<dbReference type="Gene3D" id="1.10.10.760">
    <property type="entry name" value="E-set domains of sugar-utilizing enzymes"/>
    <property type="match status" value="1"/>
</dbReference>
<dbReference type="Gene3D" id="2.60.40.10">
    <property type="entry name" value="Immunoglobulins"/>
    <property type="match status" value="1"/>
</dbReference>
<evidence type="ECO:0000256" key="4">
    <source>
        <dbReference type="ARBA" id="ARBA00012268"/>
    </source>
</evidence>
<dbReference type="Proteomes" id="UP000676194">
    <property type="component" value="Chromosome"/>
</dbReference>
<evidence type="ECO:0000256" key="13">
    <source>
        <dbReference type="NCBIfam" id="TIGR02402"/>
    </source>
</evidence>
<evidence type="ECO:0000256" key="8">
    <source>
        <dbReference type="ARBA" id="ARBA00023277"/>
    </source>
</evidence>
<dbReference type="Pfam" id="PF02922">
    <property type="entry name" value="CBM_48"/>
    <property type="match status" value="1"/>
</dbReference>
<accession>A0A8E6B7G8</accession>